<dbReference type="EMBL" id="CAWUHD010000045">
    <property type="protein sequence ID" value="CAK7222594.1"/>
    <property type="molecule type" value="Genomic_DNA"/>
</dbReference>
<dbReference type="Proteomes" id="UP001642482">
    <property type="component" value="Unassembled WGS sequence"/>
</dbReference>
<evidence type="ECO:0000256" key="1">
    <source>
        <dbReference type="SAM" id="SignalP"/>
    </source>
</evidence>
<reference evidence="2 3" key="1">
    <citation type="submission" date="2024-01" db="EMBL/GenBank/DDBJ databases">
        <authorList>
            <person name="Allen C."/>
            <person name="Tagirdzhanova G."/>
        </authorList>
    </citation>
    <scope>NUCLEOTIDE SEQUENCE [LARGE SCALE GENOMIC DNA]</scope>
</reference>
<feature type="signal peptide" evidence="1">
    <location>
        <begin position="1"/>
        <end position="25"/>
    </location>
</feature>
<accession>A0ABP0BSD8</accession>
<proteinExistence type="predicted"/>
<sequence>MLILSTKALLKVLLALSAVPAVIEARKAGAGTVAVAGSGPKTADESEGPAWTCMSDEDIFAALSRKHEDMKLVTITGCHFGNTDTCSDITWYHRSRGVFWASALPMDELVPATGKPVNKKLQAMQQAMDEQNAVRDENETVTIIVCHN</sequence>
<keyword evidence="3" id="KW-1185">Reference proteome</keyword>
<keyword evidence="1" id="KW-0732">Signal</keyword>
<feature type="chain" id="PRO_5047003507" evidence="1">
    <location>
        <begin position="26"/>
        <end position="148"/>
    </location>
</feature>
<gene>
    <name evidence="2" type="ORF">SEUCBS140593_004952</name>
</gene>
<evidence type="ECO:0000313" key="2">
    <source>
        <dbReference type="EMBL" id="CAK7222594.1"/>
    </source>
</evidence>
<name>A0ABP0BSD8_9PEZI</name>
<protein>
    <submittedName>
        <fullName evidence="2">Uncharacterized protein</fullName>
    </submittedName>
</protein>
<comment type="caution">
    <text evidence="2">The sequence shown here is derived from an EMBL/GenBank/DDBJ whole genome shotgun (WGS) entry which is preliminary data.</text>
</comment>
<organism evidence="2 3">
    <name type="scientific">Sporothrix eucalyptigena</name>
    <dbReference type="NCBI Taxonomy" id="1812306"/>
    <lineage>
        <taxon>Eukaryota</taxon>
        <taxon>Fungi</taxon>
        <taxon>Dikarya</taxon>
        <taxon>Ascomycota</taxon>
        <taxon>Pezizomycotina</taxon>
        <taxon>Sordariomycetes</taxon>
        <taxon>Sordariomycetidae</taxon>
        <taxon>Ophiostomatales</taxon>
        <taxon>Ophiostomataceae</taxon>
        <taxon>Sporothrix</taxon>
    </lineage>
</organism>
<evidence type="ECO:0000313" key="3">
    <source>
        <dbReference type="Proteomes" id="UP001642482"/>
    </source>
</evidence>